<dbReference type="AlphaFoldDB" id="A0AAD5YW35"/>
<evidence type="ECO:0000313" key="3">
    <source>
        <dbReference type="EMBL" id="KAJ3568236.1"/>
    </source>
</evidence>
<feature type="region of interest" description="Disordered" evidence="1">
    <location>
        <begin position="49"/>
        <end position="149"/>
    </location>
</feature>
<keyword evidence="2" id="KW-0732">Signal</keyword>
<protein>
    <submittedName>
        <fullName evidence="3">Uncharacterized protein</fullName>
    </submittedName>
</protein>
<name>A0AAD5YW35_9AGAR</name>
<gene>
    <name evidence="3" type="ORF">NP233_g5847</name>
</gene>
<proteinExistence type="predicted"/>
<evidence type="ECO:0000256" key="1">
    <source>
        <dbReference type="SAM" id="MobiDB-lite"/>
    </source>
</evidence>
<evidence type="ECO:0000313" key="4">
    <source>
        <dbReference type="Proteomes" id="UP001213000"/>
    </source>
</evidence>
<feature type="chain" id="PRO_5042210810" evidence="2">
    <location>
        <begin position="18"/>
        <end position="149"/>
    </location>
</feature>
<evidence type="ECO:0000256" key="2">
    <source>
        <dbReference type="SAM" id="SignalP"/>
    </source>
</evidence>
<dbReference type="Proteomes" id="UP001213000">
    <property type="component" value="Unassembled WGS sequence"/>
</dbReference>
<keyword evidence="4" id="KW-1185">Reference proteome</keyword>
<comment type="caution">
    <text evidence="3">The sequence shown here is derived from an EMBL/GenBank/DDBJ whole genome shotgun (WGS) entry which is preliminary data.</text>
</comment>
<reference evidence="3" key="1">
    <citation type="submission" date="2022-07" db="EMBL/GenBank/DDBJ databases">
        <title>Genome Sequence of Leucocoprinus birnbaumii.</title>
        <authorList>
            <person name="Buettner E."/>
        </authorList>
    </citation>
    <scope>NUCLEOTIDE SEQUENCE</scope>
    <source>
        <strain evidence="3">VT141</strain>
    </source>
</reference>
<feature type="compositionally biased region" description="Basic and acidic residues" evidence="1">
    <location>
        <begin position="52"/>
        <end position="66"/>
    </location>
</feature>
<feature type="signal peptide" evidence="2">
    <location>
        <begin position="1"/>
        <end position="17"/>
    </location>
</feature>
<dbReference type="EMBL" id="JANIEX010000358">
    <property type="protein sequence ID" value="KAJ3568236.1"/>
    <property type="molecule type" value="Genomic_DNA"/>
</dbReference>
<organism evidence="3 4">
    <name type="scientific">Leucocoprinus birnbaumii</name>
    <dbReference type="NCBI Taxonomy" id="56174"/>
    <lineage>
        <taxon>Eukaryota</taxon>
        <taxon>Fungi</taxon>
        <taxon>Dikarya</taxon>
        <taxon>Basidiomycota</taxon>
        <taxon>Agaricomycotina</taxon>
        <taxon>Agaricomycetes</taxon>
        <taxon>Agaricomycetidae</taxon>
        <taxon>Agaricales</taxon>
        <taxon>Agaricineae</taxon>
        <taxon>Agaricaceae</taxon>
        <taxon>Leucocoprinus</taxon>
    </lineage>
</organism>
<accession>A0AAD5YW35</accession>
<sequence>MRVYAILIASLFGASIAAPVMNNGESLIVASLSLSAVRPGNEIRRTVAKAGDGSHRIEAKAGDGSHRTVAKAGNETPKTVVKVGNETPRTAAKAGDGTPKTAVRAGDGSPKAVTKVGKGRLRTEETARNYRPVLRGGHNGSPREQPGVR</sequence>